<dbReference type="InterPro" id="IPR029064">
    <property type="entry name" value="Ribosomal_eL30-like_sf"/>
</dbReference>
<reference evidence="4 5" key="1">
    <citation type="submission" date="2019-02" db="EMBL/GenBank/DDBJ databases">
        <title>Deep-cultivation of Planctomycetes and their phenomic and genomic characterization uncovers novel biology.</title>
        <authorList>
            <person name="Wiegand S."/>
            <person name="Jogler M."/>
            <person name="Boedeker C."/>
            <person name="Pinto D."/>
            <person name="Vollmers J."/>
            <person name="Rivas-Marin E."/>
            <person name="Kohn T."/>
            <person name="Peeters S.H."/>
            <person name="Heuer A."/>
            <person name="Rast P."/>
            <person name="Oberbeckmann S."/>
            <person name="Bunk B."/>
            <person name="Jeske O."/>
            <person name="Meyerdierks A."/>
            <person name="Storesund J.E."/>
            <person name="Kallscheuer N."/>
            <person name="Luecker S."/>
            <person name="Lage O.M."/>
            <person name="Pohl T."/>
            <person name="Merkel B.J."/>
            <person name="Hornburger P."/>
            <person name="Mueller R.-W."/>
            <person name="Bruemmer F."/>
            <person name="Labrenz M."/>
            <person name="Spormann A.M."/>
            <person name="Op Den Camp H."/>
            <person name="Overmann J."/>
            <person name="Amann R."/>
            <person name="Jetten M.S.M."/>
            <person name="Mascher T."/>
            <person name="Medema M.H."/>
            <person name="Devos D.P."/>
            <person name="Kaster A.-K."/>
            <person name="Ovreas L."/>
            <person name="Rohde M."/>
            <person name="Galperin M.Y."/>
            <person name="Jogler C."/>
        </authorList>
    </citation>
    <scope>NUCLEOTIDE SEQUENCE [LARGE SCALE GENOMIC DNA]</scope>
    <source>
        <strain evidence="4 5">Pla100</strain>
    </source>
</reference>
<dbReference type="InterPro" id="IPR051259">
    <property type="entry name" value="rRNA_Methyltransferase"/>
</dbReference>
<sequence>MEILRSPQNAAVRRLIGLRNHRRRRAAGVVLVDGARETLRAMESGLNLRGFYEPVDDSGEFSVEVDGLTDARRRAIELGKHRGVIREVFAKMCYGEAMQRCVAEFDAPGDRLADLPPLQPGLILVLDRVEKPGNLGAVFRSADAAGVAAVLLCDCPSDRFNSNAIRGSLGAVFSVPSASGTQVEVNEYLTQHVSRVAAMRVEGAGSLFEFDFRCDQVAVILGSEADGLGERWMTWGPPNEPRLVDAVKLPMAGQVDSLNVSVSAAIVAYEAVRQRSLNSRQSFGSDHLTRDRL</sequence>
<evidence type="ECO:0000313" key="5">
    <source>
        <dbReference type="Proteomes" id="UP000316213"/>
    </source>
</evidence>
<dbReference type="InterPro" id="IPR029026">
    <property type="entry name" value="tRNA_m1G_MTases_N"/>
</dbReference>
<dbReference type="EMBL" id="SJPM01000006">
    <property type="protein sequence ID" value="TWT95564.1"/>
    <property type="molecule type" value="Genomic_DNA"/>
</dbReference>
<dbReference type="PANTHER" id="PTHR43191:SF2">
    <property type="entry name" value="RRNA METHYLTRANSFERASE 3, MITOCHONDRIAL"/>
    <property type="match status" value="1"/>
</dbReference>
<accession>A0A5C6A6P7</accession>
<name>A0A5C6A6P7_9BACT</name>
<dbReference type="InterPro" id="IPR001537">
    <property type="entry name" value="SpoU_MeTrfase"/>
</dbReference>
<protein>
    <submittedName>
        <fullName evidence="4">23S rRNA (Uridine(2479)-2'-O)-methyltransferase</fullName>
        <ecNumber evidence="4">2.1.1.208</ecNumber>
    </submittedName>
</protein>
<dbReference type="InterPro" id="IPR029028">
    <property type="entry name" value="Alpha/beta_knot_MTases"/>
</dbReference>
<dbReference type="Proteomes" id="UP000316213">
    <property type="component" value="Unassembled WGS sequence"/>
</dbReference>
<proteinExistence type="predicted"/>
<evidence type="ECO:0000259" key="3">
    <source>
        <dbReference type="Pfam" id="PF00588"/>
    </source>
</evidence>
<dbReference type="SUPFAM" id="SSF55315">
    <property type="entry name" value="L30e-like"/>
    <property type="match status" value="1"/>
</dbReference>
<dbReference type="SUPFAM" id="SSF75217">
    <property type="entry name" value="alpha/beta knot"/>
    <property type="match status" value="1"/>
</dbReference>
<dbReference type="Gene3D" id="3.30.1330.30">
    <property type="match status" value="1"/>
</dbReference>
<gene>
    <name evidence="4" type="primary">aviRb</name>
    <name evidence="4" type="ORF">Pla100_32050</name>
</gene>
<dbReference type="GO" id="GO:0008173">
    <property type="term" value="F:RNA methyltransferase activity"/>
    <property type="evidence" value="ECO:0007669"/>
    <property type="project" value="InterPro"/>
</dbReference>
<keyword evidence="2 4" id="KW-0808">Transferase</keyword>
<comment type="caution">
    <text evidence="4">The sequence shown here is derived from an EMBL/GenBank/DDBJ whole genome shotgun (WGS) entry which is preliminary data.</text>
</comment>
<dbReference type="EC" id="2.1.1.208" evidence="4"/>
<organism evidence="4 5">
    <name type="scientific">Neorhodopirellula pilleata</name>
    <dbReference type="NCBI Taxonomy" id="2714738"/>
    <lineage>
        <taxon>Bacteria</taxon>
        <taxon>Pseudomonadati</taxon>
        <taxon>Planctomycetota</taxon>
        <taxon>Planctomycetia</taxon>
        <taxon>Pirellulales</taxon>
        <taxon>Pirellulaceae</taxon>
        <taxon>Neorhodopirellula</taxon>
    </lineage>
</organism>
<keyword evidence="5" id="KW-1185">Reference proteome</keyword>
<evidence type="ECO:0000313" key="4">
    <source>
        <dbReference type="EMBL" id="TWT95564.1"/>
    </source>
</evidence>
<evidence type="ECO:0000256" key="2">
    <source>
        <dbReference type="ARBA" id="ARBA00022679"/>
    </source>
</evidence>
<dbReference type="GO" id="GO:0003723">
    <property type="term" value="F:RNA binding"/>
    <property type="evidence" value="ECO:0007669"/>
    <property type="project" value="InterPro"/>
</dbReference>
<dbReference type="Pfam" id="PF00588">
    <property type="entry name" value="SpoU_methylase"/>
    <property type="match status" value="1"/>
</dbReference>
<dbReference type="PANTHER" id="PTHR43191">
    <property type="entry name" value="RRNA METHYLTRANSFERASE 3"/>
    <property type="match status" value="1"/>
</dbReference>
<dbReference type="OrthoDB" id="9794400at2"/>
<keyword evidence="1 4" id="KW-0489">Methyltransferase</keyword>
<feature type="domain" description="tRNA/rRNA methyltransferase SpoU type" evidence="3">
    <location>
        <begin position="122"/>
        <end position="269"/>
    </location>
</feature>
<dbReference type="GO" id="GO:0032259">
    <property type="term" value="P:methylation"/>
    <property type="evidence" value="ECO:0007669"/>
    <property type="project" value="UniProtKB-KW"/>
</dbReference>
<dbReference type="Gene3D" id="3.40.1280.10">
    <property type="match status" value="1"/>
</dbReference>
<dbReference type="GO" id="GO:0006396">
    <property type="term" value="P:RNA processing"/>
    <property type="evidence" value="ECO:0007669"/>
    <property type="project" value="InterPro"/>
</dbReference>
<dbReference type="AlphaFoldDB" id="A0A5C6A6P7"/>
<evidence type="ECO:0000256" key="1">
    <source>
        <dbReference type="ARBA" id="ARBA00022603"/>
    </source>
</evidence>